<evidence type="ECO:0000313" key="4">
    <source>
        <dbReference type="Proteomes" id="UP001379533"/>
    </source>
</evidence>
<feature type="region of interest" description="Disordered" evidence="1">
    <location>
        <begin position="21"/>
        <end position="101"/>
    </location>
</feature>
<feature type="signal peptide" evidence="2">
    <location>
        <begin position="1"/>
        <end position="19"/>
    </location>
</feature>
<dbReference type="Proteomes" id="UP001379533">
    <property type="component" value="Chromosome"/>
</dbReference>
<evidence type="ECO:0000256" key="2">
    <source>
        <dbReference type="SAM" id="SignalP"/>
    </source>
</evidence>
<name>A0ABZ2K5S5_9BACT</name>
<sequence length="205" mass="21371">MRAPLFATVAVITSLLGVAACGGSGGSSEPAKTPEPASAETTTAPPAPAVDAGPPTTTTSTLSGNGDLQGAKLTTSSTTTVETKGQGGPRPSGDGEIGRRREDVQTIIGSRRDDARKCYDDAVKRNPSLEGDIDIKWTIDPKGIVTDIAVDDSKSQIHDEGLGKCIIAIIKNIKFAESPKGFESRMHYPFNFHPRGNQRAPGGAK</sequence>
<dbReference type="RefSeq" id="WP_394844656.1">
    <property type="nucleotide sequence ID" value="NZ_CP089982.1"/>
</dbReference>
<feature type="compositionally biased region" description="Low complexity" evidence="1">
    <location>
        <begin position="27"/>
        <end position="61"/>
    </location>
</feature>
<evidence type="ECO:0000313" key="3">
    <source>
        <dbReference type="EMBL" id="WXA94053.1"/>
    </source>
</evidence>
<dbReference type="NCBIfam" id="NF033768">
    <property type="entry name" value="myxo_SS_tail"/>
    <property type="match status" value="1"/>
</dbReference>
<evidence type="ECO:0000256" key="1">
    <source>
        <dbReference type="SAM" id="MobiDB-lite"/>
    </source>
</evidence>
<keyword evidence="4" id="KW-1185">Reference proteome</keyword>
<reference evidence="3 4" key="1">
    <citation type="submission" date="2021-12" db="EMBL/GenBank/DDBJ databases">
        <title>Discovery of the Pendulisporaceae a myxobacterial family with distinct sporulation behavior and unique specialized metabolism.</title>
        <authorList>
            <person name="Garcia R."/>
            <person name="Popoff A."/>
            <person name="Bader C.D."/>
            <person name="Loehr J."/>
            <person name="Walesch S."/>
            <person name="Walt C."/>
            <person name="Boldt J."/>
            <person name="Bunk B."/>
            <person name="Haeckl F.J.F.P.J."/>
            <person name="Gunesch A.P."/>
            <person name="Birkelbach J."/>
            <person name="Nuebel U."/>
            <person name="Pietschmann T."/>
            <person name="Bach T."/>
            <person name="Mueller R."/>
        </authorList>
    </citation>
    <scope>NUCLEOTIDE SEQUENCE [LARGE SCALE GENOMIC DNA]</scope>
    <source>
        <strain evidence="3 4">MSr12523</strain>
    </source>
</reference>
<dbReference type="PROSITE" id="PS51257">
    <property type="entry name" value="PROKAR_LIPOPROTEIN"/>
    <property type="match status" value="1"/>
</dbReference>
<organism evidence="3 4">
    <name type="scientific">Pendulispora brunnea</name>
    <dbReference type="NCBI Taxonomy" id="2905690"/>
    <lineage>
        <taxon>Bacteria</taxon>
        <taxon>Pseudomonadati</taxon>
        <taxon>Myxococcota</taxon>
        <taxon>Myxococcia</taxon>
        <taxon>Myxococcales</taxon>
        <taxon>Sorangiineae</taxon>
        <taxon>Pendulisporaceae</taxon>
        <taxon>Pendulispora</taxon>
    </lineage>
</organism>
<protein>
    <submittedName>
        <fullName evidence="3">AgmX/PglI C-terminal domain-containing protein</fullName>
    </submittedName>
</protein>
<dbReference type="EMBL" id="CP089982">
    <property type="protein sequence ID" value="WXA94053.1"/>
    <property type="molecule type" value="Genomic_DNA"/>
</dbReference>
<gene>
    <name evidence="3" type="ORF">LZC95_47330</name>
</gene>
<feature type="chain" id="PRO_5046488939" evidence="2">
    <location>
        <begin position="20"/>
        <end position="205"/>
    </location>
</feature>
<accession>A0ABZ2K5S5</accession>
<keyword evidence="2" id="KW-0732">Signal</keyword>
<proteinExistence type="predicted"/>
<dbReference type="InterPro" id="IPR049806">
    <property type="entry name" value="MasK-like_C"/>
</dbReference>